<accession>A0A835ZGK5</accession>
<dbReference type="OrthoDB" id="771136at2759"/>
<keyword evidence="2" id="KW-0645">Protease</keyword>
<organism evidence="2 3">
    <name type="scientific">Tribonema minus</name>
    <dbReference type="NCBI Taxonomy" id="303371"/>
    <lineage>
        <taxon>Eukaryota</taxon>
        <taxon>Sar</taxon>
        <taxon>Stramenopiles</taxon>
        <taxon>Ochrophyta</taxon>
        <taxon>PX clade</taxon>
        <taxon>Xanthophyceae</taxon>
        <taxon>Tribonematales</taxon>
        <taxon>Tribonemataceae</taxon>
        <taxon>Tribonema</taxon>
    </lineage>
</organism>
<keyword evidence="3" id="KW-1185">Reference proteome</keyword>
<dbReference type="Proteomes" id="UP000664859">
    <property type="component" value="Unassembled WGS sequence"/>
</dbReference>
<name>A0A835ZGK5_9STRA</name>
<feature type="compositionally biased region" description="Polar residues" evidence="1">
    <location>
        <begin position="187"/>
        <end position="201"/>
    </location>
</feature>
<evidence type="ECO:0000313" key="2">
    <source>
        <dbReference type="EMBL" id="KAG5192673.1"/>
    </source>
</evidence>
<dbReference type="GO" id="GO:0006508">
    <property type="term" value="P:proteolysis"/>
    <property type="evidence" value="ECO:0007669"/>
    <property type="project" value="UniProtKB-KW"/>
</dbReference>
<dbReference type="AlphaFoldDB" id="A0A835ZGK5"/>
<gene>
    <name evidence="2" type="ORF">JKP88DRAFT_292776</name>
</gene>
<sequence>MPAPSADEDESECGDCGIPRRRAKAARVFLDDLLKFIFPVHLQHPLSSGRLIVFGYYGPPVNGQLHSGQRGEHVVGDWELDSMCTTIDREDVLQVYVSDDRPLCELLAAQQEEIIAQSTVTFPQITREQVIALFEGVPRGTDNAFSFHDVQKVVVAYRDRRVADGKIMYPSLAAHSKSPPRKRAQSTEKGTATAAQRQSPISRGHKFKFSPDVAPATMFLKDKGLGDMEMATQRPLHSIQTINEVLLLTCMVQINKLLSTKAFKISSIEDGNNPSLTGNVRLIREDTTHQPQGGAQWDETCCYSLSSKHK</sequence>
<feature type="region of interest" description="Disordered" evidence="1">
    <location>
        <begin position="173"/>
        <end position="207"/>
    </location>
</feature>
<reference evidence="2" key="1">
    <citation type="submission" date="2021-02" db="EMBL/GenBank/DDBJ databases">
        <title>First Annotated Genome of the Yellow-green Alga Tribonema minus.</title>
        <authorList>
            <person name="Mahan K.M."/>
        </authorList>
    </citation>
    <scope>NUCLEOTIDE SEQUENCE</scope>
    <source>
        <strain evidence="2">UTEX B ZZ1240</strain>
    </source>
</reference>
<comment type="caution">
    <text evidence="2">The sequence shown here is derived from an EMBL/GenBank/DDBJ whole genome shotgun (WGS) entry which is preliminary data.</text>
</comment>
<dbReference type="EMBL" id="JAFCMP010000003">
    <property type="protein sequence ID" value="KAG5192673.1"/>
    <property type="molecule type" value="Genomic_DNA"/>
</dbReference>
<protein>
    <submittedName>
        <fullName evidence="2">Putative aspartyl protease family A01A</fullName>
    </submittedName>
</protein>
<keyword evidence="2" id="KW-0378">Hydrolase</keyword>
<dbReference type="GO" id="GO:0008233">
    <property type="term" value="F:peptidase activity"/>
    <property type="evidence" value="ECO:0007669"/>
    <property type="project" value="UniProtKB-KW"/>
</dbReference>
<proteinExistence type="predicted"/>
<evidence type="ECO:0000313" key="3">
    <source>
        <dbReference type="Proteomes" id="UP000664859"/>
    </source>
</evidence>
<evidence type="ECO:0000256" key="1">
    <source>
        <dbReference type="SAM" id="MobiDB-lite"/>
    </source>
</evidence>